<keyword evidence="1" id="KW-1133">Transmembrane helix</keyword>
<name>A0A7C3PI90_9CYAN</name>
<reference evidence="2" key="1">
    <citation type="journal article" date="2020" name="mSystems">
        <title>Genome- and Community-Level Interaction Insights into Carbon Utilization and Element Cycling Functions of Hydrothermarchaeota in Hydrothermal Sediment.</title>
        <authorList>
            <person name="Zhou Z."/>
            <person name="Liu Y."/>
            <person name="Xu W."/>
            <person name="Pan J."/>
            <person name="Luo Z.H."/>
            <person name="Li M."/>
        </authorList>
    </citation>
    <scope>NUCLEOTIDE SEQUENCE [LARGE SCALE GENOMIC DNA]</scope>
    <source>
        <strain evidence="2">SpSt-418</strain>
    </source>
</reference>
<gene>
    <name evidence="2" type="ORF">ENR64_20655</name>
</gene>
<evidence type="ECO:0000313" key="2">
    <source>
        <dbReference type="EMBL" id="HFN00120.1"/>
    </source>
</evidence>
<feature type="transmembrane region" description="Helical" evidence="1">
    <location>
        <begin position="54"/>
        <end position="72"/>
    </location>
</feature>
<keyword evidence="1" id="KW-0812">Transmembrane</keyword>
<proteinExistence type="predicted"/>
<dbReference type="EMBL" id="DSRU01000294">
    <property type="protein sequence ID" value="HFN00120.1"/>
    <property type="molecule type" value="Genomic_DNA"/>
</dbReference>
<evidence type="ECO:0000256" key="1">
    <source>
        <dbReference type="SAM" id="Phobius"/>
    </source>
</evidence>
<keyword evidence="1" id="KW-0472">Membrane</keyword>
<protein>
    <submittedName>
        <fullName evidence="2">Uncharacterized protein</fullName>
    </submittedName>
</protein>
<organism evidence="2">
    <name type="scientific">Oscillatoriales cyanobacterium SpSt-418</name>
    <dbReference type="NCBI Taxonomy" id="2282169"/>
    <lineage>
        <taxon>Bacteria</taxon>
        <taxon>Bacillati</taxon>
        <taxon>Cyanobacteriota</taxon>
        <taxon>Cyanophyceae</taxon>
        <taxon>Oscillatoriophycideae</taxon>
        <taxon>Oscillatoriales</taxon>
    </lineage>
</organism>
<dbReference type="AlphaFoldDB" id="A0A7C3PI90"/>
<sequence length="113" mass="12362">MKFPEDDPLAEFLRQHRMPTPPAAAGLEDQIMAAIDLSDASNVIPLRRSRRNPWLFSVGAVAAGLVAGLISYRTLSPAPVSQAELSRLASFMENNWQNTMGDTSDEEFISTAN</sequence>
<comment type="caution">
    <text evidence="2">The sequence shown here is derived from an EMBL/GenBank/DDBJ whole genome shotgun (WGS) entry which is preliminary data.</text>
</comment>
<accession>A0A7C3PI90</accession>